<dbReference type="InterPro" id="IPR006218">
    <property type="entry name" value="DAHP1/KDSA"/>
</dbReference>
<dbReference type="PIRSF" id="PIRSF001361">
    <property type="entry name" value="DAHP_synthase"/>
    <property type="match status" value="1"/>
</dbReference>
<dbReference type="GO" id="GO:0008652">
    <property type="term" value="P:amino acid biosynthetic process"/>
    <property type="evidence" value="ECO:0007669"/>
    <property type="project" value="UniProtKB-KW"/>
</dbReference>
<evidence type="ECO:0000256" key="5">
    <source>
        <dbReference type="ARBA" id="ARBA00022679"/>
    </source>
</evidence>
<dbReference type="EMBL" id="BMLG01000034">
    <property type="protein sequence ID" value="GGM43333.1"/>
    <property type="molecule type" value="Genomic_DNA"/>
</dbReference>
<accession>A0A917TYY7</accession>
<dbReference type="Gene3D" id="3.20.20.70">
    <property type="entry name" value="Aldolase class I"/>
    <property type="match status" value="1"/>
</dbReference>
<evidence type="ECO:0000256" key="7">
    <source>
        <dbReference type="ARBA" id="ARBA00047508"/>
    </source>
</evidence>
<keyword evidence="4 8" id="KW-0028">Amino-acid biosynthesis</keyword>
<gene>
    <name evidence="10" type="primary">aroH</name>
    <name evidence="10" type="ORF">GCM10011351_31630</name>
</gene>
<comment type="similarity">
    <text evidence="3 8">Belongs to the class-I DAHP synthase family.</text>
</comment>
<keyword evidence="11" id="KW-1185">Reference proteome</keyword>
<dbReference type="PANTHER" id="PTHR21225">
    <property type="entry name" value="PHOSPHO-2-DEHYDRO-3-DEOXYHEPTONATE ALDOLASE DAHP SYNTHETASE"/>
    <property type="match status" value="1"/>
</dbReference>
<name>A0A917TYY7_9BACI</name>
<comment type="pathway">
    <text evidence="2 8">Metabolic intermediate biosynthesis; chorismate biosynthesis; chorismate from D-erythrose 4-phosphate and phosphoenolpyruvate: step 1/7.</text>
</comment>
<dbReference type="InterPro" id="IPR006219">
    <property type="entry name" value="DAHP_synth_1"/>
</dbReference>
<dbReference type="EC" id="2.5.1.54" evidence="8"/>
<proteinExistence type="inferred from homology"/>
<evidence type="ECO:0000313" key="11">
    <source>
        <dbReference type="Proteomes" id="UP000618460"/>
    </source>
</evidence>
<protein>
    <recommendedName>
        <fullName evidence="8">Phospho-2-dehydro-3-deoxyheptonate aldolase</fullName>
        <ecNumber evidence="8">2.5.1.54</ecNumber>
    </recommendedName>
</protein>
<evidence type="ECO:0000256" key="8">
    <source>
        <dbReference type="PIRNR" id="PIRNR001361"/>
    </source>
</evidence>
<keyword evidence="6 8" id="KW-0057">Aromatic amino acid biosynthesis</keyword>
<evidence type="ECO:0000256" key="4">
    <source>
        <dbReference type="ARBA" id="ARBA00022605"/>
    </source>
</evidence>
<dbReference type="Proteomes" id="UP000618460">
    <property type="component" value="Unassembled WGS sequence"/>
</dbReference>
<reference evidence="10" key="1">
    <citation type="journal article" date="2014" name="Int. J. Syst. Evol. Microbiol.">
        <title>Complete genome sequence of Corynebacterium casei LMG S-19264T (=DSM 44701T), isolated from a smear-ripened cheese.</title>
        <authorList>
            <consortium name="US DOE Joint Genome Institute (JGI-PGF)"/>
            <person name="Walter F."/>
            <person name="Albersmeier A."/>
            <person name="Kalinowski J."/>
            <person name="Ruckert C."/>
        </authorList>
    </citation>
    <scope>NUCLEOTIDE SEQUENCE</scope>
    <source>
        <strain evidence="10">CGMCC 1.6333</strain>
    </source>
</reference>
<reference evidence="10" key="2">
    <citation type="submission" date="2020-09" db="EMBL/GenBank/DDBJ databases">
        <authorList>
            <person name="Sun Q."/>
            <person name="Zhou Y."/>
        </authorList>
    </citation>
    <scope>NUCLEOTIDE SEQUENCE</scope>
    <source>
        <strain evidence="10">CGMCC 1.6333</strain>
    </source>
</reference>
<comment type="caution">
    <text evidence="10">The sequence shown here is derived from an EMBL/GenBank/DDBJ whole genome shotgun (WGS) entry which is preliminary data.</text>
</comment>
<dbReference type="PANTHER" id="PTHR21225:SF12">
    <property type="entry name" value="PHOSPHO-2-DEHYDRO-3-DEOXYHEPTONATE ALDOLASE, TYROSINE-INHIBITED"/>
    <property type="match status" value="1"/>
</dbReference>
<dbReference type="AlphaFoldDB" id="A0A917TYY7"/>
<dbReference type="SUPFAM" id="SSF51569">
    <property type="entry name" value="Aldolase"/>
    <property type="match status" value="1"/>
</dbReference>
<dbReference type="GO" id="GO:0005737">
    <property type="term" value="C:cytoplasm"/>
    <property type="evidence" value="ECO:0007669"/>
    <property type="project" value="TreeGrafter"/>
</dbReference>
<evidence type="ECO:0000256" key="1">
    <source>
        <dbReference type="ARBA" id="ARBA00003726"/>
    </source>
</evidence>
<keyword evidence="5 8" id="KW-0808">Transferase</keyword>
<dbReference type="GO" id="GO:0003849">
    <property type="term" value="F:3-deoxy-7-phosphoheptulonate synthase activity"/>
    <property type="evidence" value="ECO:0007669"/>
    <property type="project" value="UniProtKB-EC"/>
</dbReference>
<feature type="domain" description="DAHP synthetase I/KDSA" evidence="9">
    <location>
        <begin position="38"/>
        <end position="332"/>
    </location>
</feature>
<evidence type="ECO:0000313" key="10">
    <source>
        <dbReference type="EMBL" id="GGM43333.1"/>
    </source>
</evidence>
<evidence type="ECO:0000256" key="6">
    <source>
        <dbReference type="ARBA" id="ARBA00023141"/>
    </source>
</evidence>
<comment type="function">
    <text evidence="1 8">Stereospecific condensation of phosphoenolpyruvate (PEP) and D-erythrose-4-phosphate (E4P) giving rise to 3-deoxy-D-arabino-heptulosonate-7-phosphate (DAHP).</text>
</comment>
<dbReference type="RefSeq" id="WP_117157302.1">
    <property type="nucleotide sequence ID" value="NZ_BMLG01000034.1"/>
</dbReference>
<dbReference type="Pfam" id="PF00793">
    <property type="entry name" value="DAHP_synth_1"/>
    <property type="match status" value="1"/>
</dbReference>
<evidence type="ECO:0000259" key="9">
    <source>
        <dbReference type="Pfam" id="PF00793"/>
    </source>
</evidence>
<dbReference type="NCBIfam" id="NF009395">
    <property type="entry name" value="PRK12755.1"/>
    <property type="match status" value="1"/>
</dbReference>
<dbReference type="OrthoDB" id="9807331at2"/>
<evidence type="ECO:0000256" key="3">
    <source>
        <dbReference type="ARBA" id="ARBA00007985"/>
    </source>
</evidence>
<evidence type="ECO:0000256" key="2">
    <source>
        <dbReference type="ARBA" id="ARBA00004688"/>
    </source>
</evidence>
<comment type="catalytic activity">
    <reaction evidence="7 8">
        <text>D-erythrose 4-phosphate + phosphoenolpyruvate + H2O = 7-phospho-2-dehydro-3-deoxy-D-arabino-heptonate + phosphate</text>
        <dbReference type="Rhea" id="RHEA:14717"/>
        <dbReference type="ChEBI" id="CHEBI:15377"/>
        <dbReference type="ChEBI" id="CHEBI:16897"/>
        <dbReference type="ChEBI" id="CHEBI:43474"/>
        <dbReference type="ChEBI" id="CHEBI:58394"/>
        <dbReference type="ChEBI" id="CHEBI:58702"/>
        <dbReference type="EC" id="2.5.1.54"/>
    </reaction>
</comment>
<dbReference type="GO" id="GO:0009073">
    <property type="term" value="P:aromatic amino acid family biosynthetic process"/>
    <property type="evidence" value="ECO:0007669"/>
    <property type="project" value="UniProtKB-KW"/>
</dbReference>
<organism evidence="10 11">
    <name type="scientific">Paraliobacillus quinghaiensis</name>
    <dbReference type="NCBI Taxonomy" id="470815"/>
    <lineage>
        <taxon>Bacteria</taxon>
        <taxon>Bacillati</taxon>
        <taxon>Bacillota</taxon>
        <taxon>Bacilli</taxon>
        <taxon>Bacillales</taxon>
        <taxon>Bacillaceae</taxon>
        <taxon>Paraliobacillus</taxon>
    </lineage>
</organism>
<sequence length="374" mass="42784">MTFKEISPKINIKEMKELGKLSGEALKHKEKRDKELNAIIKGEDDRLLLIIGPCSSDNEEAVLDYAHRLAKLQEEVKDKIFIVMRVYTAKPRTKGDGYKGLIHQPDSKGKPSLINGIKAVRDLHYKVITETGLTTADEMLYPENLPLIDDLVSYHAIGARSVENQQHRFVASGIDVATGMKNPTSGNLNVMFNAIYTAQNAQNFLFNYAEVETEGNPLAHAILRGGLNEYGKNIPNYYTENLLDSIKIYEKMHLKNPFIIVDTNHDNSGKQYLEQIRIVREILINRKWNEEIKKYVRGFMIESYIEEGRQEEPIEFGKSITDPCLGWESTKELIYEIYELAENTRDFSHEMNRLRTRDGHLPSQLSDCLSATCK</sequence>
<dbReference type="InterPro" id="IPR013785">
    <property type="entry name" value="Aldolase_TIM"/>
</dbReference>
<dbReference type="NCBIfam" id="TIGR00034">
    <property type="entry name" value="aroFGH"/>
    <property type="match status" value="1"/>
</dbReference>